<reference evidence="15" key="1">
    <citation type="submission" date="2023-08" db="EMBL/GenBank/DDBJ databases">
        <authorList>
            <person name="Audoor S."/>
            <person name="Bilcke G."/>
        </authorList>
    </citation>
    <scope>NUCLEOTIDE SEQUENCE</scope>
</reference>
<dbReference type="GO" id="GO:1990573">
    <property type="term" value="P:potassium ion import across plasma membrane"/>
    <property type="evidence" value="ECO:0007669"/>
    <property type="project" value="TreeGrafter"/>
</dbReference>
<dbReference type="Pfam" id="PF17655">
    <property type="entry name" value="IRK_C"/>
    <property type="match status" value="1"/>
</dbReference>
<comment type="subcellular location">
    <subcellularLocation>
        <location evidence="1 11">Membrane</location>
        <topology evidence="1 11">Multi-pass membrane protein</topology>
    </subcellularLocation>
</comment>
<dbReference type="GO" id="GO:0034702">
    <property type="term" value="C:monoatomic ion channel complex"/>
    <property type="evidence" value="ECO:0007669"/>
    <property type="project" value="UniProtKB-KW"/>
</dbReference>
<organism evidence="15 16">
    <name type="scientific">Cylindrotheca closterium</name>
    <dbReference type="NCBI Taxonomy" id="2856"/>
    <lineage>
        <taxon>Eukaryota</taxon>
        <taxon>Sar</taxon>
        <taxon>Stramenopiles</taxon>
        <taxon>Ochrophyta</taxon>
        <taxon>Bacillariophyta</taxon>
        <taxon>Bacillariophyceae</taxon>
        <taxon>Bacillariophycidae</taxon>
        <taxon>Bacillariales</taxon>
        <taxon>Bacillariaceae</taxon>
        <taxon>Cylindrotheca</taxon>
    </lineage>
</organism>
<feature type="transmembrane region" description="Helical" evidence="12">
    <location>
        <begin position="185"/>
        <end position="207"/>
    </location>
</feature>
<keyword evidence="16" id="KW-1185">Reference proteome</keyword>
<dbReference type="GO" id="GO:0005886">
    <property type="term" value="C:plasma membrane"/>
    <property type="evidence" value="ECO:0007669"/>
    <property type="project" value="TreeGrafter"/>
</dbReference>
<evidence type="ECO:0000256" key="4">
    <source>
        <dbReference type="ARBA" id="ARBA00022692"/>
    </source>
</evidence>
<keyword evidence="5 11" id="KW-0851">Voltage-gated channel</keyword>
<evidence type="ECO:0000256" key="10">
    <source>
        <dbReference type="ARBA" id="ARBA00023303"/>
    </source>
</evidence>
<evidence type="ECO:0000313" key="16">
    <source>
        <dbReference type="Proteomes" id="UP001295423"/>
    </source>
</evidence>
<dbReference type="InterPro" id="IPR014756">
    <property type="entry name" value="Ig_E-set"/>
</dbReference>
<dbReference type="InterPro" id="IPR016449">
    <property type="entry name" value="K_chnl_inward-rec_Kir"/>
</dbReference>
<evidence type="ECO:0000256" key="7">
    <source>
        <dbReference type="ARBA" id="ARBA00022989"/>
    </source>
</evidence>
<dbReference type="GO" id="GO:0005242">
    <property type="term" value="F:inward rectifier potassium channel activity"/>
    <property type="evidence" value="ECO:0007669"/>
    <property type="project" value="InterPro"/>
</dbReference>
<evidence type="ECO:0000256" key="11">
    <source>
        <dbReference type="RuleBase" id="RU003822"/>
    </source>
</evidence>
<keyword evidence="9 12" id="KW-0472">Membrane</keyword>
<accession>A0AAD2FPV0</accession>
<evidence type="ECO:0008006" key="17">
    <source>
        <dbReference type="Google" id="ProtNLM"/>
    </source>
</evidence>
<name>A0AAD2FPV0_9STRA</name>
<evidence type="ECO:0000256" key="1">
    <source>
        <dbReference type="ARBA" id="ARBA00004141"/>
    </source>
</evidence>
<feature type="transmembrane region" description="Helical" evidence="12">
    <location>
        <begin position="120"/>
        <end position="142"/>
    </location>
</feature>
<dbReference type="AlphaFoldDB" id="A0AAD2FPV0"/>
<keyword evidence="8 11" id="KW-0406">Ion transport</keyword>
<comment type="similarity">
    <text evidence="11">Belongs to the inward rectifier-type potassium channel (TC 1.A.2.1) family.</text>
</comment>
<evidence type="ECO:0000256" key="3">
    <source>
        <dbReference type="ARBA" id="ARBA00022538"/>
    </source>
</evidence>
<dbReference type="Gene3D" id="2.60.40.1400">
    <property type="entry name" value="G protein-activated inward rectifier potassium channel 1"/>
    <property type="match status" value="1"/>
</dbReference>
<evidence type="ECO:0000256" key="2">
    <source>
        <dbReference type="ARBA" id="ARBA00022448"/>
    </source>
</evidence>
<feature type="domain" description="Inward rectifier potassium channel C-terminal" evidence="14">
    <location>
        <begin position="217"/>
        <end position="377"/>
    </location>
</feature>
<dbReference type="SUPFAM" id="SSF81324">
    <property type="entry name" value="Voltage-gated potassium channels"/>
    <property type="match status" value="1"/>
</dbReference>
<dbReference type="PANTHER" id="PTHR11767:SF102">
    <property type="entry name" value="INWARDLY RECTIFYING POTASSIUM CHANNEL 1, ISOFORM F"/>
    <property type="match status" value="1"/>
</dbReference>
<dbReference type="InterPro" id="IPR013099">
    <property type="entry name" value="K_chnl_dom"/>
</dbReference>
<evidence type="ECO:0000256" key="9">
    <source>
        <dbReference type="ARBA" id="ARBA00023136"/>
    </source>
</evidence>
<evidence type="ECO:0000256" key="6">
    <source>
        <dbReference type="ARBA" id="ARBA00022958"/>
    </source>
</evidence>
<dbReference type="InterPro" id="IPR013518">
    <property type="entry name" value="K_chnl_inward-rec_Kir_cyto"/>
</dbReference>
<gene>
    <name evidence="15" type="ORF">CYCCA115_LOCUS11811</name>
</gene>
<evidence type="ECO:0000259" key="14">
    <source>
        <dbReference type="Pfam" id="PF17655"/>
    </source>
</evidence>
<evidence type="ECO:0000259" key="13">
    <source>
        <dbReference type="Pfam" id="PF07885"/>
    </source>
</evidence>
<proteinExistence type="inferred from homology"/>
<dbReference type="Pfam" id="PF07885">
    <property type="entry name" value="Ion_trans_2"/>
    <property type="match status" value="1"/>
</dbReference>
<dbReference type="PANTHER" id="PTHR11767">
    <property type="entry name" value="INWARD RECTIFIER POTASSIUM CHANNEL"/>
    <property type="match status" value="1"/>
</dbReference>
<comment type="caution">
    <text evidence="15">The sequence shown here is derived from an EMBL/GenBank/DDBJ whole genome shotgun (WGS) entry which is preliminary data.</text>
</comment>
<keyword evidence="6 11" id="KW-0630">Potassium</keyword>
<dbReference type="InterPro" id="IPR041647">
    <property type="entry name" value="IRK_C"/>
</dbReference>
<keyword evidence="10 11" id="KW-0407">Ion channel</keyword>
<evidence type="ECO:0000256" key="12">
    <source>
        <dbReference type="SAM" id="Phobius"/>
    </source>
</evidence>
<protein>
    <recommendedName>
        <fullName evidence="17">Inward rectifier potassium channel C-terminal domain-containing protein</fullName>
    </recommendedName>
</protein>
<feature type="domain" description="Potassium channel" evidence="13">
    <location>
        <begin position="129"/>
        <end position="204"/>
    </location>
</feature>
<evidence type="ECO:0000256" key="8">
    <source>
        <dbReference type="ARBA" id="ARBA00023065"/>
    </source>
</evidence>
<keyword evidence="3 11" id="KW-0633">Potassium transport</keyword>
<keyword evidence="7 12" id="KW-1133">Transmembrane helix</keyword>
<evidence type="ECO:0000313" key="15">
    <source>
        <dbReference type="EMBL" id="CAJ1948873.1"/>
    </source>
</evidence>
<keyword evidence="4 11" id="KW-0812">Transmembrane</keyword>
<evidence type="ECO:0000256" key="5">
    <source>
        <dbReference type="ARBA" id="ARBA00022882"/>
    </source>
</evidence>
<dbReference type="Gene3D" id="1.10.287.70">
    <property type="match status" value="1"/>
</dbReference>
<keyword evidence="2 11" id="KW-0813">Transport</keyword>
<dbReference type="EMBL" id="CAKOGP040001758">
    <property type="protein sequence ID" value="CAJ1948873.1"/>
    <property type="molecule type" value="Genomic_DNA"/>
</dbReference>
<dbReference type="GO" id="GO:0034765">
    <property type="term" value="P:regulation of monoatomic ion transmembrane transport"/>
    <property type="evidence" value="ECO:0007669"/>
    <property type="project" value="TreeGrafter"/>
</dbReference>
<dbReference type="Proteomes" id="UP001295423">
    <property type="component" value="Unassembled WGS sequence"/>
</dbReference>
<dbReference type="SUPFAM" id="SSF81296">
    <property type="entry name" value="E set domains"/>
    <property type="match status" value="1"/>
</dbReference>
<sequence>MPPATTAINAGGGGDNNNHHHHGWKLRNYRLTTSILHGAVDLDTSCNFIEKPPEEESTVDIEGGRTVTFAMMSNVTQRPKISHTKIKRAKCVNLNVEPEKSSVLGRFGHRLQRYLTKKNVPSLTVLYLVAFFIMNAVFALLWSAETDGCCDDPTMTFWDHLDFAVQTSSTIGYGGYRPKGRLNNALVVLQTVLAICLATVYAGLLFFKFITPSANFQFSEVITLSNVMGHPCLEIRVGNADGNANKLINADASLCVTSIQHYRCPHEFNLRTTEETEELELFVNSRHRLDDVWTLRHFIDDKSPLYGFRFDEFPGNTIRSLSLNVKAIQRATKNEVFGQAVYHLEDIMVGHRFEDQVTWDAGTRTAFIDYSKMSSTTLSMVWHPKSTGTVH</sequence>